<evidence type="ECO:0000256" key="1">
    <source>
        <dbReference type="SAM" id="Coils"/>
    </source>
</evidence>
<feature type="coiled-coil region" evidence="1">
    <location>
        <begin position="141"/>
        <end position="201"/>
    </location>
</feature>
<feature type="compositionally biased region" description="Low complexity" evidence="2">
    <location>
        <begin position="475"/>
        <end position="502"/>
    </location>
</feature>
<evidence type="ECO:0000313" key="4">
    <source>
        <dbReference type="EMBL" id="KAG0286750.1"/>
    </source>
</evidence>
<evidence type="ECO:0000256" key="3">
    <source>
        <dbReference type="SAM" id="Phobius"/>
    </source>
</evidence>
<evidence type="ECO:0000256" key="2">
    <source>
        <dbReference type="SAM" id="MobiDB-lite"/>
    </source>
</evidence>
<keyword evidence="5" id="KW-1185">Reference proteome</keyword>
<feature type="region of interest" description="Disordered" evidence="2">
    <location>
        <begin position="61"/>
        <end position="86"/>
    </location>
</feature>
<protein>
    <submittedName>
        <fullName evidence="4">Uncharacterized protein</fullName>
    </submittedName>
</protein>
<feature type="compositionally biased region" description="Low complexity" evidence="2">
    <location>
        <begin position="515"/>
        <end position="539"/>
    </location>
</feature>
<dbReference type="EMBL" id="JAAAIM010000546">
    <property type="protein sequence ID" value="KAG0286750.1"/>
    <property type="molecule type" value="Genomic_DNA"/>
</dbReference>
<name>A0ABQ7JX94_9FUNG</name>
<reference evidence="4 5" key="1">
    <citation type="journal article" date="2020" name="Fungal Divers.">
        <title>Resolving the Mortierellaceae phylogeny through synthesis of multi-gene phylogenetics and phylogenomics.</title>
        <authorList>
            <person name="Vandepol N."/>
            <person name="Liber J."/>
            <person name="Desiro A."/>
            <person name="Na H."/>
            <person name="Kennedy M."/>
            <person name="Barry K."/>
            <person name="Grigoriev I.V."/>
            <person name="Miller A.N."/>
            <person name="O'Donnell K."/>
            <person name="Stajich J.E."/>
            <person name="Bonito G."/>
        </authorList>
    </citation>
    <scope>NUCLEOTIDE SEQUENCE [LARGE SCALE GENOMIC DNA]</scope>
    <source>
        <strain evidence="4 5">AD045</strain>
    </source>
</reference>
<comment type="caution">
    <text evidence="4">The sequence shown here is derived from an EMBL/GenBank/DDBJ whole genome shotgun (WGS) entry which is preliminary data.</text>
</comment>
<feature type="transmembrane region" description="Helical" evidence="3">
    <location>
        <begin position="697"/>
        <end position="717"/>
    </location>
</feature>
<feature type="region of interest" description="Disordered" evidence="2">
    <location>
        <begin position="470"/>
        <end position="544"/>
    </location>
</feature>
<feature type="compositionally biased region" description="Acidic residues" evidence="2">
    <location>
        <begin position="71"/>
        <end position="81"/>
    </location>
</feature>
<accession>A0ABQ7JX94</accession>
<organism evidence="4 5">
    <name type="scientific">Linnemannia gamsii</name>
    <dbReference type="NCBI Taxonomy" id="64522"/>
    <lineage>
        <taxon>Eukaryota</taxon>
        <taxon>Fungi</taxon>
        <taxon>Fungi incertae sedis</taxon>
        <taxon>Mucoromycota</taxon>
        <taxon>Mortierellomycotina</taxon>
        <taxon>Mortierellomycetes</taxon>
        <taxon>Mortierellales</taxon>
        <taxon>Mortierellaceae</taxon>
        <taxon>Linnemannia</taxon>
    </lineage>
</organism>
<feature type="coiled-coil region" evidence="1">
    <location>
        <begin position="385"/>
        <end position="412"/>
    </location>
</feature>
<keyword evidence="3" id="KW-1133">Transmembrane helix</keyword>
<feature type="transmembrane region" description="Helical" evidence="3">
    <location>
        <begin position="723"/>
        <end position="743"/>
    </location>
</feature>
<keyword evidence="3" id="KW-0472">Membrane</keyword>
<gene>
    <name evidence="4" type="ORF">BGZ96_009199</name>
</gene>
<proteinExistence type="predicted"/>
<keyword evidence="1" id="KW-0175">Coiled coil</keyword>
<keyword evidence="3" id="KW-0812">Transmembrane</keyword>
<sequence length="789" mass="87379">MAIGEETVSTHTVKNDATTTIVTRTTTIVSEHQEILGEPNDSPGVVENVRRTFRDYWFPSQHHDHHHQSDNEEEDDDDEADTTQYRDPALWKVNGVMRRAYDYWKTLTQDADEAAKALVIEAKKARDEAAAEAKWAILGYKKEARETYEAADKKYRDALAAAEQLHEEAHEKAKHKWFQAVDSTEKEVEEIKDQAADVTHKQWDRFKNAVNSLAYNPPKFGCYPSGSQYWFSTGGPAKVEWDCREIWDHPRRNDHSHLSIKTLPKKHLPLEKVHDTLTGLFSQAGTKARHAPSATTFEAGLKPIQDQYHHLLHRVSRADEKAISELDGMVDNIKAKMNELKFYEEQTDSWLTSHWNAVVGNAGDHKDHYERVFKNTLKSVKNTRAEIYNSLLNNLQRTVNSARNNINEAIRATKDSADKSRVHKAVKDANEAFAATLKDAEAKIKAAPRNAYDNAIDTFNRDTAHLKAKLEHAAHVASKSASSASHHASKSGSSISQHASKSGTSALHHASKSGSSALHEASKSASSLSNHASKSASSAVHRVTGDAKSLANDAESKYHSATDKARQGYEEATASINSMWASATPTSPVQKVKAGYHKTLDGVHRHWFADTQEPHELNVSSVYGAVLAGYFIYLAFRIWRAKALARMTDPKNKTFSVVKNADHLNGTGEHSATIEKYRVKPSAEEVLDQDRDSFGTVLLQFTSVVPVTLILLILLELSGFSRAALHTLFVGLITAQVMQGGLLNDVLRMMGIVDGVHASGRDVGTYISWGVLSLAALANAVKVLQAQAV</sequence>
<evidence type="ECO:0000313" key="5">
    <source>
        <dbReference type="Proteomes" id="UP001194696"/>
    </source>
</evidence>
<dbReference type="Proteomes" id="UP001194696">
    <property type="component" value="Unassembled WGS sequence"/>
</dbReference>
<feature type="transmembrane region" description="Helical" evidence="3">
    <location>
        <begin position="621"/>
        <end position="639"/>
    </location>
</feature>